<proteinExistence type="predicted"/>
<dbReference type="EMBL" id="DVNA01000145">
    <property type="protein sequence ID" value="HIU55436.1"/>
    <property type="molecule type" value="Genomic_DNA"/>
</dbReference>
<comment type="caution">
    <text evidence="1">The sequence shown here is derived from an EMBL/GenBank/DDBJ whole genome shotgun (WGS) entry which is preliminary data.</text>
</comment>
<reference evidence="1" key="2">
    <citation type="journal article" date="2021" name="PeerJ">
        <title>Extensive microbial diversity within the chicken gut microbiome revealed by metagenomics and culture.</title>
        <authorList>
            <person name="Gilroy R."/>
            <person name="Ravi A."/>
            <person name="Getino M."/>
            <person name="Pursley I."/>
            <person name="Horton D.L."/>
            <person name="Alikhan N.F."/>
            <person name="Baker D."/>
            <person name="Gharbi K."/>
            <person name="Hall N."/>
            <person name="Watson M."/>
            <person name="Adriaenssens E.M."/>
            <person name="Foster-Nyarko E."/>
            <person name="Jarju S."/>
            <person name="Secka A."/>
            <person name="Antonio M."/>
            <person name="Oren A."/>
            <person name="Chaudhuri R.R."/>
            <person name="La Ragione R."/>
            <person name="Hildebrand F."/>
            <person name="Pallen M.J."/>
        </authorList>
    </citation>
    <scope>NUCLEOTIDE SEQUENCE</scope>
    <source>
        <strain evidence="1">CHK158-818</strain>
    </source>
</reference>
<dbReference type="AlphaFoldDB" id="A0A9D1M849"/>
<name>A0A9D1M849_9BACT</name>
<organism evidence="1 2">
    <name type="scientific">Candidatus Gallibacteroides avistercoris</name>
    <dbReference type="NCBI Taxonomy" id="2840833"/>
    <lineage>
        <taxon>Bacteria</taxon>
        <taxon>Pseudomonadati</taxon>
        <taxon>Bacteroidota</taxon>
        <taxon>Bacteroidia</taxon>
        <taxon>Bacteroidales</taxon>
        <taxon>Bacteroidaceae</taxon>
        <taxon>Bacteroidaceae incertae sedis</taxon>
        <taxon>Candidatus Gallibacteroides</taxon>
    </lineage>
</organism>
<reference evidence="1" key="1">
    <citation type="submission" date="2020-10" db="EMBL/GenBank/DDBJ databases">
        <authorList>
            <person name="Gilroy R."/>
        </authorList>
    </citation>
    <scope>NUCLEOTIDE SEQUENCE</scope>
    <source>
        <strain evidence="1">CHK158-818</strain>
    </source>
</reference>
<dbReference type="InterPro" id="IPR019546">
    <property type="entry name" value="TAT_signal_bac_arc"/>
</dbReference>
<evidence type="ECO:0000313" key="2">
    <source>
        <dbReference type="Proteomes" id="UP000824112"/>
    </source>
</evidence>
<sequence length="58" mass="6510">MDRRDFLKTASFASVSVVGTWTGVSLPDVDTGYSTILDLHAPAEVERLYHIECKNRKL</sequence>
<protein>
    <submittedName>
        <fullName evidence="1">Twin-arginine translocation signal domain-containing protein</fullName>
    </submittedName>
</protein>
<dbReference type="NCBIfam" id="TIGR01409">
    <property type="entry name" value="TAT_signal_seq"/>
    <property type="match status" value="1"/>
</dbReference>
<evidence type="ECO:0000313" key="1">
    <source>
        <dbReference type="EMBL" id="HIU55436.1"/>
    </source>
</evidence>
<dbReference type="Proteomes" id="UP000824112">
    <property type="component" value="Unassembled WGS sequence"/>
</dbReference>
<accession>A0A9D1M849</accession>
<gene>
    <name evidence="1" type="ORF">IAB03_06490</name>
</gene>